<accession>A0ABS1Z540</accession>
<evidence type="ECO:0000256" key="6">
    <source>
        <dbReference type="ARBA" id="ARBA00022692"/>
    </source>
</evidence>
<evidence type="ECO:0000256" key="9">
    <source>
        <dbReference type="ARBA" id="ARBA00023136"/>
    </source>
</evidence>
<keyword evidence="6 10" id="KW-0812">Transmembrane</keyword>
<proteinExistence type="inferred from homology"/>
<comment type="function">
    <text evidence="10">Involved in transporting aromatic amino acids across the cytoplasmic membrane.</text>
</comment>
<dbReference type="RefSeq" id="WP_040113477.1">
    <property type="nucleotide sequence ID" value="NZ_CP083450.1"/>
</dbReference>
<comment type="subcellular location">
    <subcellularLocation>
        <location evidence="1 10">Cell inner membrane</location>
        <topology evidence="1 10">Multi-pass membrane protein</topology>
    </subcellularLocation>
</comment>
<keyword evidence="9 10" id="KW-0472">Membrane</keyword>
<feature type="transmembrane region" description="Helical" evidence="10">
    <location>
        <begin position="40"/>
        <end position="62"/>
    </location>
</feature>
<protein>
    <recommendedName>
        <fullName evidence="10">Aromatic amino acid permease</fullName>
    </recommendedName>
</protein>
<evidence type="ECO:0000256" key="10">
    <source>
        <dbReference type="RuleBase" id="RU367149"/>
    </source>
</evidence>
<evidence type="ECO:0000256" key="5">
    <source>
        <dbReference type="ARBA" id="ARBA00022519"/>
    </source>
</evidence>
<dbReference type="InterPro" id="IPR013059">
    <property type="entry name" value="Trp_tyr_transpt"/>
</dbReference>
<evidence type="ECO:0000256" key="1">
    <source>
        <dbReference type="ARBA" id="ARBA00004429"/>
    </source>
</evidence>
<feature type="transmembrane region" description="Helical" evidence="10">
    <location>
        <begin position="121"/>
        <end position="145"/>
    </location>
</feature>
<feature type="transmembrane region" description="Helical" evidence="10">
    <location>
        <begin position="90"/>
        <end position="109"/>
    </location>
</feature>
<reference evidence="11 12" key="1">
    <citation type="submission" date="2021-01" db="EMBL/GenBank/DDBJ databases">
        <title>Complete genome sequence of Pantoea eucrina OB49, a heavy metal tolerant bacterium with PGPR potential isolated from wheat in Algeria.</title>
        <authorList>
            <person name="Lekired A."/>
            <person name="Ouzari I.H."/>
        </authorList>
    </citation>
    <scope>NUCLEOTIDE SEQUENCE [LARGE SCALE GENOMIC DNA]</scope>
    <source>
        <strain evidence="11 12">OB49</strain>
    </source>
</reference>
<feature type="transmembrane region" description="Helical" evidence="10">
    <location>
        <begin position="12"/>
        <end position="34"/>
    </location>
</feature>
<feature type="transmembrane region" description="Helical" evidence="10">
    <location>
        <begin position="152"/>
        <end position="173"/>
    </location>
</feature>
<feature type="transmembrane region" description="Helical" evidence="10">
    <location>
        <begin position="380"/>
        <end position="400"/>
    </location>
</feature>
<evidence type="ECO:0000256" key="8">
    <source>
        <dbReference type="ARBA" id="ARBA00022989"/>
    </source>
</evidence>
<comment type="caution">
    <text evidence="11">The sequence shown here is derived from an EMBL/GenBank/DDBJ whole genome shotgun (WGS) entry which is preliminary data.</text>
</comment>
<name>A0ABS1Z540_9GAMM</name>
<dbReference type="Pfam" id="PF03222">
    <property type="entry name" value="Trp_Tyr_perm"/>
    <property type="match status" value="1"/>
</dbReference>
<keyword evidence="8 10" id="KW-1133">Transmembrane helix</keyword>
<evidence type="ECO:0000313" key="11">
    <source>
        <dbReference type="EMBL" id="MBM0747522.1"/>
    </source>
</evidence>
<keyword evidence="4 10" id="KW-1003">Cell membrane</keyword>
<dbReference type="Gene3D" id="1.20.1740.10">
    <property type="entry name" value="Amino acid/polyamine transporter I"/>
    <property type="match status" value="1"/>
</dbReference>
<feature type="transmembrane region" description="Helical" evidence="10">
    <location>
        <begin position="288"/>
        <end position="309"/>
    </location>
</feature>
<organism evidence="11 12">
    <name type="scientific">Pantoea eucrina</name>
    <dbReference type="NCBI Taxonomy" id="472693"/>
    <lineage>
        <taxon>Bacteria</taxon>
        <taxon>Pseudomonadati</taxon>
        <taxon>Pseudomonadota</taxon>
        <taxon>Gammaproteobacteria</taxon>
        <taxon>Enterobacterales</taxon>
        <taxon>Erwiniaceae</taxon>
        <taxon>Pantoea</taxon>
    </lineage>
</organism>
<gene>
    <name evidence="11" type="ORF">JJB79_08850</name>
</gene>
<keyword evidence="12" id="KW-1185">Reference proteome</keyword>
<dbReference type="PRINTS" id="PR00166">
    <property type="entry name" value="AROAAPRMEASE"/>
</dbReference>
<dbReference type="EMBL" id="JAFCXS010000005">
    <property type="protein sequence ID" value="MBM0747522.1"/>
    <property type="molecule type" value="Genomic_DNA"/>
</dbReference>
<keyword evidence="7 10" id="KW-0029">Amino-acid transport</keyword>
<evidence type="ECO:0000256" key="3">
    <source>
        <dbReference type="ARBA" id="ARBA00022448"/>
    </source>
</evidence>
<evidence type="ECO:0000256" key="2">
    <source>
        <dbReference type="ARBA" id="ARBA00005452"/>
    </source>
</evidence>
<dbReference type="GeneID" id="84693150"/>
<dbReference type="PANTHER" id="PTHR46997:SF1">
    <property type="entry name" value="LOW AFFINITY TRYPTOPHAN PERMEASE-RELATED"/>
    <property type="match status" value="1"/>
</dbReference>
<dbReference type="NCBIfam" id="TIGR00837">
    <property type="entry name" value="araaP"/>
    <property type="match status" value="1"/>
</dbReference>
<evidence type="ECO:0000256" key="4">
    <source>
        <dbReference type="ARBA" id="ARBA00022475"/>
    </source>
</evidence>
<feature type="transmembrane region" description="Helical" evidence="10">
    <location>
        <begin position="347"/>
        <end position="368"/>
    </location>
</feature>
<keyword evidence="3 10" id="KW-0813">Transport</keyword>
<feature type="transmembrane region" description="Helical" evidence="10">
    <location>
        <begin position="225"/>
        <end position="245"/>
    </location>
</feature>
<comment type="similarity">
    <text evidence="2 10">Belongs to the amino acid/polyamine transporter 2 family. Mtr/TnaB/TyrP permease subfamily.</text>
</comment>
<dbReference type="Proteomes" id="UP000809137">
    <property type="component" value="Unassembled WGS sequence"/>
</dbReference>
<evidence type="ECO:0000256" key="7">
    <source>
        <dbReference type="ARBA" id="ARBA00022970"/>
    </source>
</evidence>
<keyword evidence="5 10" id="KW-0997">Cell inner membrane</keyword>
<evidence type="ECO:0000313" key="12">
    <source>
        <dbReference type="Proteomes" id="UP000809137"/>
    </source>
</evidence>
<dbReference type="PANTHER" id="PTHR46997">
    <property type="entry name" value="LOW AFFINITY TRYPTOPHAN PERMEASE-RELATED"/>
    <property type="match status" value="1"/>
</dbReference>
<feature type="transmembrane region" description="Helical" evidence="10">
    <location>
        <begin position="193"/>
        <end position="218"/>
    </location>
</feature>
<feature type="transmembrane region" description="Helical" evidence="10">
    <location>
        <begin position="321"/>
        <end position="341"/>
    </location>
</feature>
<dbReference type="InterPro" id="IPR018227">
    <property type="entry name" value="Amino_acid_transport_2"/>
</dbReference>
<sequence length="412" mass="44174">MSVPQLTPRQPSVWWGAMIICGTVVGAGMFTLPVVMAGSWFGWGVLLLFISWGAMLLSGLLFMRVSLHYTAGAGYDTLVRDLLGRGWARLNGLSILFVLGILTYAYISASGPVYQHSLNQLGLPLTAAGAKIALTLLVAGVVLLGTRGVSRLMTFCVVAKIALLIMLFGGLLMQVDSASLLQPAPEGSAYWPYALGVLPFCLASFGYHGNITGLVSYYHRDRRRIARALLLGTLMSLALYLFWIVSTMGNLPRSAFPGIVAQGGDIAALMAALGSHLQVPALTLMLSLFSHFAVIASFLGVTAGLFDYIADRMGQGDTRRARVKTALLTFLPPLLASIVWPHGFVAAIGYAGLFATLWAVAIPALLALRAEKRFATHKKSSLAITLVLLFGGLNIVAWLLSWMEWLPRFGGG</sequence>